<sequence length="318" mass="37466">MQMILNELSANFPVCGREEGKKIMSHFLEVYQEIRKVVMNDSLVMDKHYNSFFLAKDYHISEWRNDPTVDREKQRLFRSIINKAIVYDGREIDDVKIDILSSEFKYKMLNAIGCLIAYETGNFVLSFATHECWKEKFIKGLYSNLYELETVENPRKVAVLNVSKVEDKYHIKTDYLEQINSRYRSVKCGKEILYHSKEWLPSIQFCDNAVRQLQAESNYMNVQQILKKLLELNDYFAELKGNFDVNALKNCTPESEITLKHYKKEHTFRTPSGKEEIFSFHLRFTGTYAGRIFFKPDIENNTCIVAHIGKKLKNQTFH</sequence>
<dbReference type="RefSeq" id="WP_092478903.1">
    <property type="nucleotide sequence ID" value="NZ_FOHN01000034.1"/>
</dbReference>
<dbReference type="AlphaFoldDB" id="A0A1I0FPX2"/>
<dbReference type="Proteomes" id="UP000199800">
    <property type="component" value="Unassembled WGS sequence"/>
</dbReference>
<keyword evidence="2" id="KW-1185">Reference proteome</keyword>
<dbReference type="EMBL" id="FOHN01000034">
    <property type="protein sequence ID" value="SET59637.1"/>
    <property type="molecule type" value="Genomic_DNA"/>
</dbReference>
<reference evidence="1 2" key="1">
    <citation type="submission" date="2016-10" db="EMBL/GenBank/DDBJ databases">
        <authorList>
            <person name="de Groot N.N."/>
        </authorList>
    </citation>
    <scope>NUCLEOTIDE SEQUENCE [LARGE SCALE GENOMIC DNA]</scope>
    <source>
        <strain evidence="1 2">DSM 1801</strain>
    </source>
</reference>
<dbReference type="STRING" id="29364.SAMN04487772_13410"/>
<accession>A0A1I0FPX2</accession>
<gene>
    <name evidence="1" type="ORF">SAMN04487772_13410</name>
</gene>
<proteinExistence type="predicted"/>
<dbReference type="OrthoDB" id="9811413at2"/>
<name>A0A1I0FPX2_9FIRM</name>
<organism evidence="1 2">
    <name type="scientific">[Clostridium] polysaccharolyticum</name>
    <dbReference type="NCBI Taxonomy" id="29364"/>
    <lineage>
        <taxon>Bacteria</taxon>
        <taxon>Bacillati</taxon>
        <taxon>Bacillota</taxon>
        <taxon>Clostridia</taxon>
        <taxon>Lachnospirales</taxon>
        <taxon>Lachnospiraceae</taxon>
    </lineage>
</organism>
<evidence type="ECO:0000313" key="1">
    <source>
        <dbReference type="EMBL" id="SET59637.1"/>
    </source>
</evidence>
<evidence type="ECO:0000313" key="2">
    <source>
        <dbReference type="Proteomes" id="UP000199800"/>
    </source>
</evidence>
<protein>
    <submittedName>
        <fullName evidence="1">Uncharacterized protein</fullName>
    </submittedName>
</protein>